<keyword evidence="8" id="KW-1185">Reference proteome</keyword>
<reference evidence="9" key="1">
    <citation type="submission" date="2017-02" db="UniProtKB">
        <authorList>
            <consortium name="WormBaseParasite"/>
        </authorList>
    </citation>
    <scope>IDENTIFICATION</scope>
</reference>
<reference evidence="7 8" key="2">
    <citation type="submission" date="2018-11" db="EMBL/GenBank/DDBJ databases">
        <authorList>
            <consortium name="Pathogen Informatics"/>
        </authorList>
    </citation>
    <scope>NUCLEOTIDE SEQUENCE [LARGE SCALE GENOMIC DNA]</scope>
    <source>
        <strain evidence="7 8">Costa Rica</strain>
    </source>
</reference>
<dbReference type="InterPro" id="IPR036188">
    <property type="entry name" value="FAD/NAD-bd_sf"/>
</dbReference>
<comment type="similarity">
    <text evidence="2">Belongs to the flavin monoamine oxidase family.</text>
</comment>
<dbReference type="OMA" id="TGHAYYF"/>
<evidence type="ECO:0000256" key="4">
    <source>
        <dbReference type="ARBA" id="ARBA00048448"/>
    </source>
</evidence>
<evidence type="ECO:0000256" key="3">
    <source>
        <dbReference type="ARBA" id="ARBA00012804"/>
    </source>
</evidence>
<feature type="compositionally biased region" description="Low complexity" evidence="5">
    <location>
        <begin position="580"/>
        <end position="595"/>
    </location>
</feature>
<dbReference type="STRING" id="334426.A0A0R3PZI3"/>
<dbReference type="InterPro" id="IPR002937">
    <property type="entry name" value="Amino_oxidase"/>
</dbReference>
<feature type="domain" description="Amine oxidase" evidence="6">
    <location>
        <begin position="218"/>
        <end position="422"/>
    </location>
</feature>
<dbReference type="SUPFAM" id="SSF51905">
    <property type="entry name" value="FAD/NAD(P)-binding domain"/>
    <property type="match status" value="1"/>
</dbReference>
<dbReference type="EC" id="1.4.3.4" evidence="3"/>
<comment type="catalytic activity">
    <reaction evidence="4">
        <text>a secondary aliphatic amine + O2 + H2O = a primary amine + an aldehyde + H2O2</text>
        <dbReference type="Rhea" id="RHEA:26414"/>
        <dbReference type="ChEBI" id="CHEBI:15377"/>
        <dbReference type="ChEBI" id="CHEBI:15379"/>
        <dbReference type="ChEBI" id="CHEBI:16240"/>
        <dbReference type="ChEBI" id="CHEBI:17478"/>
        <dbReference type="ChEBI" id="CHEBI:58855"/>
        <dbReference type="ChEBI" id="CHEBI:65296"/>
        <dbReference type="EC" id="1.4.3.4"/>
    </reaction>
</comment>
<dbReference type="AlphaFoldDB" id="A0A0R3PZI3"/>
<sequence>MRRPGARVMLIEAKGQVGALSNLNVNRTNTTDSNHLKAIKCSFYWNNRMMFNAIIDFRTVHLTLNYGLQALFRYCAQFVSPSPSALTSLASQLGCSLFTQANCGVRTLHLRGIRHKRELDLLTTTQSFRDVLESPELVPLSSQSVHEFVVEKQVSPIITDTANRLLQTLYDSPDVSTSIVHLLLATASENATIADLLSRYGHGQGLLMKGGLHIGSVVKLKTTSQYYTARQVIVTVPPVVTSAIRFSPPLPAEFLRFIESYAPTGRAYYFTLTYPSPFWRGQGRNGQLIYTNALGPIVWLTTFDVGLPTMCDGTGATGVLWGIAHFSQQMTTSQRHAAYVDIVTRSLGDYGQLPLDTSDENFVSDPFCQGSIAMLPPKFDVAGLRYIRGINHHGERVVFASAEYSNTSMGLMNGAVLSGQLAGASVAERLLDTQDEAEEDNEIANMVRLSDEIDKVGENHDESDSLEEETTPRIKVQSDFAYQTSTHYPPTTPADMNTFKHFSLGNTNGDVDKSEADDYEFDSNMDVESESVQSSFVYETSSQYPPTETIETSTFKHFSFGNADPVEEFVPPSLPLDPSATTAATTTTTERTTFTPVDPSRTTTPFEYETSTVNSIPPTVETSTFEHFSFGNSVSGESLF</sequence>
<evidence type="ECO:0000256" key="2">
    <source>
        <dbReference type="ARBA" id="ARBA00005995"/>
    </source>
</evidence>
<evidence type="ECO:0000256" key="1">
    <source>
        <dbReference type="ARBA" id="ARBA00004362"/>
    </source>
</evidence>
<dbReference type="InterPro" id="IPR050703">
    <property type="entry name" value="Flavin_MAO"/>
</dbReference>
<dbReference type="SUPFAM" id="SSF54373">
    <property type="entry name" value="FAD-linked reductases, C-terminal domain"/>
    <property type="match status" value="1"/>
</dbReference>
<organism evidence="9">
    <name type="scientific">Angiostrongylus costaricensis</name>
    <name type="common">Nematode worm</name>
    <dbReference type="NCBI Taxonomy" id="334426"/>
    <lineage>
        <taxon>Eukaryota</taxon>
        <taxon>Metazoa</taxon>
        <taxon>Ecdysozoa</taxon>
        <taxon>Nematoda</taxon>
        <taxon>Chromadorea</taxon>
        <taxon>Rhabditida</taxon>
        <taxon>Rhabditina</taxon>
        <taxon>Rhabditomorpha</taxon>
        <taxon>Strongyloidea</taxon>
        <taxon>Metastrongylidae</taxon>
        <taxon>Angiostrongylus</taxon>
    </lineage>
</organism>
<proteinExistence type="inferred from homology"/>
<evidence type="ECO:0000313" key="7">
    <source>
        <dbReference type="EMBL" id="VDM63561.1"/>
    </source>
</evidence>
<dbReference type="Proteomes" id="UP000267027">
    <property type="component" value="Unassembled WGS sequence"/>
</dbReference>
<evidence type="ECO:0000313" key="9">
    <source>
        <dbReference type="WBParaSite" id="ACOC_0001197501-mRNA-1"/>
    </source>
</evidence>
<gene>
    <name evidence="7" type="ORF">ACOC_LOCUS11976</name>
</gene>
<evidence type="ECO:0000256" key="5">
    <source>
        <dbReference type="SAM" id="MobiDB-lite"/>
    </source>
</evidence>
<comment type="subcellular location">
    <subcellularLocation>
        <location evidence="1">Mitochondrion outer membrane</location>
        <topology evidence="1">Single-pass type IV membrane protein</topology>
        <orientation evidence="1">Cytoplasmic side</orientation>
    </subcellularLocation>
</comment>
<evidence type="ECO:0000313" key="8">
    <source>
        <dbReference type="Proteomes" id="UP000267027"/>
    </source>
</evidence>
<dbReference type="PANTHER" id="PTHR43563">
    <property type="entry name" value="AMINE OXIDASE"/>
    <property type="match status" value="1"/>
</dbReference>
<dbReference type="Gene3D" id="3.50.50.60">
    <property type="entry name" value="FAD/NAD(P)-binding domain"/>
    <property type="match status" value="1"/>
</dbReference>
<protein>
    <recommendedName>
        <fullName evidence="3">monoamine oxidase</fullName>
        <ecNumber evidence="3">1.4.3.4</ecNumber>
    </recommendedName>
</protein>
<dbReference type="OrthoDB" id="7777654at2759"/>
<feature type="region of interest" description="Disordered" evidence="5">
    <location>
        <begin position="572"/>
        <end position="605"/>
    </location>
</feature>
<name>A0A0R3PZI3_ANGCS</name>
<dbReference type="GO" id="GO:0097621">
    <property type="term" value="F:monoamine oxidase activity"/>
    <property type="evidence" value="ECO:0007669"/>
    <property type="project" value="UniProtKB-EC"/>
</dbReference>
<dbReference type="Pfam" id="PF01593">
    <property type="entry name" value="Amino_oxidase"/>
    <property type="match status" value="1"/>
</dbReference>
<dbReference type="GO" id="GO:0005741">
    <property type="term" value="C:mitochondrial outer membrane"/>
    <property type="evidence" value="ECO:0007669"/>
    <property type="project" value="UniProtKB-SubCell"/>
</dbReference>
<dbReference type="EMBL" id="UYYA01004851">
    <property type="protein sequence ID" value="VDM63561.1"/>
    <property type="molecule type" value="Genomic_DNA"/>
</dbReference>
<accession>A0A0R3PZI3</accession>
<dbReference type="WBParaSite" id="ACOC_0001197501-mRNA-1">
    <property type="protein sequence ID" value="ACOC_0001197501-mRNA-1"/>
    <property type="gene ID" value="ACOC_0001197501"/>
</dbReference>
<evidence type="ECO:0000259" key="6">
    <source>
        <dbReference type="Pfam" id="PF01593"/>
    </source>
</evidence>
<dbReference type="PANTHER" id="PTHR43563:SF18">
    <property type="entry name" value="AMINE OXIDASE DOMAIN-CONTAINING PROTEIN"/>
    <property type="match status" value="1"/>
</dbReference>